<dbReference type="InterPro" id="IPR012675">
    <property type="entry name" value="Beta-grasp_dom_sf"/>
</dbReference>
<dbReference type="RefSeq" id="WP_008045564.1">
    <property type="nucleotide sequence ID" value="NZ_CH724152.1"/>
</dbReference>
<organism evidence="1 2">
    <name type="scientific">Reinekea blandensis MED297</name>
    <dbReference type="NCBI Taxonomy" id="314283"/>
    <lineage>
        <taxon>Bacteria</taxon>
        <taxon>Pseudomonadati</taxon>
        <taxon>Pseudomonadota</taxon>
        <taxon>Gammaproteobacteria</taxon>
        <taxon>Oceanospirillales</taxon>
        <taxon>Saccharospirillaceae</taxon>
        <taxon>Reinekea</taxon>
    </lineage>
</organism>
<dbReference type="Pfam" id="PF02597">
    <property type="entry name" value="ThiS"/>
    <property type="match status" value="1"/>
</dbReference>
<dbReference type="AlphaFoldDB" id="A4BCN7"/>
<dbReference type="InterPro" id="IPR003749">
    <property type="entry name" value="ThiS/MoaD-like"/>
</dbReference>
<proteinExistence type="predicted"/>
<sequence>MELIINDSPYQSTHDILSEVLSEWGAKPPMTVAVNQVFIPRHHHSHHQLTAGDVIEVLTPIQGG</sequence>
<evidence type="ECO:0000313" key="2">
    <source>
        <dbReference type="Proteomes" id="UP000005953"/>
    </source>
</evidence>
<reference evidence="1 2" key="1">
    <citation type="submission" date="2006-02" db="EMBL/GenBank/DDBJ databases">
        <authorList>
            <person name="Pinhassi J."/>
            <person name="Pedros-Alio C."/>
            <person name="Ferriera S."/>
            <person name="Johnson J."/>
            <person name="Kravitz S."/>
            <person name="Halpern A."/>
            <person name="Remington K."/>
            <person name="Beeson K."/>
            <person name="Tran B."/>
            <person name="Rogers Y.-H."/>
            <person name="Friedman R."/>
            <person name="Venter J.C."/>
        </authorList>
    </citation>
    <scope>NUCLEOTIDE SEQUENCE [LARGE SCALE GENOMIC DNA]</scope>
    <source>
        <strain evidence="1 2">MED297</strain>
    </source>
</reference>
<dbReference type="EMBL" id="AAOE01000006">
    <property type="protein sequence ID" value="EAR09969.1"/>
    <property type="molecule type" value="Genomic_DNA"/>
</dbReference>
<protein>
    <submittedName>
        <fullName evidence="1">Putative ThiS protein</fullName>
    </submittedName>
</protein>
<dbReference type="InterPro" id="IPR010035">
    <property type="entry name" value="Thi_S"/>
</dbReference>
<keyword evidence="2" id="KW-1185">Reference proteome</keyword>
<comment type="caution">
    <text evidence="1">The sequence shown here is derived from an EMBL/GenBank/DDBJ whole genome shotgun (WGS) entry which is preliminary data.</text>
</comment>
<dbReference type="HOGENOM" id="CLU_174611_2_0_6"/>
<evidence type="ECO:0000313" key="1">
    <source>
        <dbReference type="EMBL" id="EAR09969.1"/>
    </source>
</evidence>
<dbReference type="SUPFAM" id="SSF54285">
    <property type="entry name" value="MoaD/ThiS"/>
    <property type="match status" value="1"/>
</dbReference>
<dbReference type="NCBIfam" id="TIGR01683">
    <property type="entry name" value="thiS"/>
    <property type="match status" value="1"/>
</dbReference>
<accession>A4BCN7</accession>
<dbReference type="Gene3D" id="3.10.20.30">
    <property type="match status" value="1"/>
</dbReference>
<dbReference type="CDD" id="cd00565">
    <property type="entry name" value="Ubl_ThiS"/>
    <property type="match status" value="1"/>
</dbReference>
<gene>
    <name evidence="1" type="ORF">MED297_07771</name>
</gene>
<dbReference type="Proteomes" id="UP000005953">
    <property type="component" value="Unassembled WGS sequence"/>
</dbReference>
<name>A4BCN7_9GAMM</name>
<dbReference type="OrthoDB" id="9800283at2"/>
<dbReference type="InterPro" id="IPR016155">
    <property type="entry name" value="Mopterin_synth/thiamin_S_b"/>
</dbReference>
<dbReference type="STRING" id="314283.MED297_07771"/>